<dbReference type="Pfam" id="PF00672">
    <property type="entry name" value="HAMP"/>
    <property type="match status" value="1"/>
</dbReference>
<dbReference type="AlphaFoldDB" id="A0A3B0ZF27"/>
<feature type="domain" description="HAMP" evidence="6">
    <location>
        <begin position="268"/>
        <end position="319"/>
    </location>
</feature>
<comment type="similarity">
    <text evidence="2">Belongs to the methyl-accepting chemotaxis (MCP) protein family.</text>
</comment>
<accession>A0A3B0ZF27</accession>
<feature type="coiled-coil region" evidence="3">
    <location>
        <begin position="249"/>
        <end position="287"/>
    </location>
</feature>
<organism evidence="7">
    <name type="scientific">hydrothermal vent metagenome</name>
    <dbReference type="NCBI Taxonomy" id="652676"/>
    <lineage>
        <taxon>unclassified sequences</taxon>
        <taxon>metagenomes</taxon>
        <taxon>ecological metagenomes</taxon>
    </lineage>
</organism>
<evidence type="ECO:0000313" key="7">
    <source>
        <dbReference type="EMBL" id="VAW92035.1"/>
    </source>
</evidence>
<dbReference type="GO" id="GO:0007165">
    <property type="term" value="P:signal transduction"/>
    <property type="evidence" value="ECO:0007669"/>
    <property type="project" value="UniProtKB-KW"/>
</dbReference>
<gene>
    <name evidence="7" type="ORF">MNBD_GAMMA22-2314</name>
</gene>
<feature type="domain" description="Methyl-accepting transducer" evidence="5">
    <location>
        <begin position="324"/>
        <end position="560"/>
    </location>
</feature>
<dbReference type="PANTHER" id="PTHR32089:SF112">
    <property type="entry name" value="LYSOZYME-LIKE PROTEIN-RELATED"/>
    <property type="match status" value="1"/>
</dbReference>
<dbReference type="GO" id="GO:0016020">
    <property type="term" value="C:membrane"/>
    <property type="evidence" value="ECO:0007669"/>
    <property type="project" value="InterPro"/>
</dbReference>
<dbReference type="PROSITE" id="PS50111">
    <property type="entry name" value="CHEMOTAXIS_TRANSDUC_2"/>
    <property type="match status" value="1"/>
</dbReference>
<feature type="domain" description="HAMP" evidence="6">
    <location>
        <begin position="209"/>
        <end position="261"/>
    </location>
</feature>
<dbReference type="Gene3D" id="6.10.340.10">
    <property type="match status" value="1"/>
</dbReference>
<dbReference type="CDD" id="cd06225">
    <property type="entry name" value="HAMP"/>
    <property type="match status" value="1"/>
</dbReference>
<dbReference type="SUPFAM" id="SSF158472">
    <property type="entry name" value="HAMP domain-like"/>
    <property type="match status" value="1"/>
</dbReference>
<name>A0A3B0ZF27_9ZZZZ</name>
<evidence type="ECO:0000259" key="5">
    <source>
        <dbReference type="PROSITE" id="PS50111"/>
    </source>
</evidence>
<evidence type="ECO:0000256" key="1">
    <source>
        <dbReference type="ARBA" id="ARBA00023224"/>
    </source>
</evidence>
<keyword evidence="4" id="KW-0812">Transmembrane</keyword>
<dbReference type="SMART" id="SM00283">
    <property type="entry name" value="MA"/>
    <property type="match status" value="1"/>
</dbReference>
<evidence type="ECO:0000256" key="4">
    <source>
        <dbReference type="SAM" id="Phobius"/>
    </source>
</evidence>
<dbReference type="Pfam" id="PF00015">
    <property type="entry name" value="MCPsignal"/>
    <property type="match status" value="1"/>
</dbReference>
<dbReference type="SMART" id="SM00304">
    <property type="entry name" value="HAMP"/>
    <property type="match status" value="2"/>
</dbReference>
<sequence>MFSKMKIGHRLLLLISALTIVFFSTGSITLLGLNSASESSEELNQKVAEGVVLTQIASIVRAGYVKASSDLYLGSTTWKDATRNIKQGKYSFNAAWEKYLINLNTQNKELTNDLFSEPVNNLTEGFDSLLEIVQQENRGLLTLFMLNDSTPLSSPFLNAVEASLYLQQEISTELIERATIESNQYLLISLIMVISGLLVAIILGFLVYRSITNPISKIAVTIADQANGNMDARTNVRGVDELGHLGLAFDALLNERMNTLEKAERENEQLNDSIIELLEATAQLSERDLTVKVPVAEDVTGPVADAMNMMAEETSRVLKTIHEISVEVERAAHTVNDQGQHVSQVAAKERLIVEATMRKLDEASNTMNQIAKLAQNCNIIATKASNSTSEALNSVTNTTVGMNDIRETISETEKRIKRLGERSQEITGVVSIINNIAERTHVLALNASMQAAAAGEAGRGFAVVADEVQRLAEASRQSTAEIQLLVSNIQTETAETMSTMNKTITQVIDGTKLAHRSGEQMQATQKTTHDLAIAVEKIAQHSLAQAKVSNALRSQVTEIVGSTAETSKELEEQSKQTASLLDFSDQLLKSVRIFKLPA</sequence>
<keyword evidence="4" id="KW-1133">Transmembrane helix</keyword>
<evidence type="ECO:0000256" key="3">
    <source>
        <dbReference type="SAM" id="Coils"/>
    </source>
</evidence>
<dbReference type="SUPFAM" id="SSF58104">
    <property type="entry name" value="Methyl-accepting chemotaxis protein (MCP) signaling domain"/>
    <property type="match status" value="1"/>
</dbReference>
<dbReference type="InterPro" id="IPR004089">
    <property type="entry name" value="MCPsignal_dom"/>
</dbReference>
<dbReference type="EMBL" id="UOFS01000011">
    <property type="protein sequence ID" value="VAW92035.1"/>
    <property type="molecule type" value="Genomic_DNA"/>
</dbReference>
<protein>
    <submittedName>
        <fullName evidence="7">Type IV pilus biogenesis protein PilJ</fullName>
    </submittedName>
</protein>
<keyword evidence="3" id="KW-0175">Coiled coil</keyword>
<evidence type="ECO:0000256" key="2">
    <source>
        <dbReference type="ARBA" id="ARBA00029447"/>
    </source>
</evidence>
<evidence type="ECO:0000259" key="6">
    <source>
        <dbReference type="PROSITE" id="PS50885"/>
    </source>
</evidence>
<proteinExistence type="inferred from homology"/>
<keyword evidence="1" id="KW-0807">Transducer</keyword>
<keyword evidence="4" id="KW-0472">Membrane</keyword>
<feature type="transmembrane region" description="Helical" evidence="4">
    <location>
        <begin position="185"/>
        <end position="208"/>
    </location>
</feature>
<reference evidence="7" key="1">
    <citation type="submission" date="2018-06" db="EMBL/GenBank/DDBJ databases">
        <authorList>
            <person name="Zhirakovskaya E."/>
        </authorList>
    </citation>
    <scope>NUCLEOTIDE SEQUENCE</scope>
</reference>
<dbReference type="PROSITE" id="PS50885">
    <property type="entry name" value="HAMP"/>
    <property type="match status" value="2"/>
</dbReference>
<dbReference type="PANTHER" id="PTHR32089">
    <property type="entry name" value="METHYL-ACCEPTING CHEMOTAXIS PROTEIN MCPB"/>
    <property type="match status" value="1"/>
</dbReference>
<dbReference type="Gene3D" id="1.10.287.950">
    <property type="entry name" value="Methyl-accepting chemotaxis protein"/>
    <property type="match status" value="1"/>
</dbReference>
<dbReference type="InterPro" id="IPR003660">
    <property type="entry name" value="HAMP_dom"/>
</dbReference>